<evidence type="ECO:0000259" key="6">
    <source>
        <dbReference type="Pfam" id="PF05175"/>
    </source>
</evidence>
<keyword evidence="3 5" id="KW-0949">S-adenosyl-L-methionine</keyword>
<feature type="domain" description="Release factor glutamine methyltransferase N-terminal" evidence="7">
    <location>
        <begin position="10"/>
        <end position="78"/>
    </location>
</feature>
<feature type="domain" description="Methyltransferase small" evidence="6">
    <location>
        <begin position="112"/>
        <end position="196"/>
    </location>
</feature>
<evidence type="ECO:0000259" key="7">
    <source>
        <dbReference type="Pfam" id="PF17827"/>
    </source>
</evidence>
<organism evidence="8 9">
    <name type="scientific">Lactiplantibacillus plajomi</name>
    <dbReference type="NCBI Taxonomy" id="1457217"/>
    <lineage>
        <taxon>Bacteria</taxon>
        <taxon>Bacillati</taxon>
        <taxon>Bacillota</taxon>
        <taxon>Bacilli</taxon>
        <taxon>Lactobacillales</taxon>
        <taxon>Lactobacillaceae</taxon>
        <taxon>Lactiplantibacillus</taxon>
    </lineage>
</organism>
<dbReference type="Gene3D" id="1.10.8.10">
    <property type="entry name" value="DNA helicase RuvA subunit, C-terminal domain"/>
    <property type="match status" value="1"/>
</dbReference>
<evidence type="ECO:0000313" key="9">
    <source>
        <dbReference type="Proteomes" id="UP001589855"/>
    </source>
</evidence>
<dbReference type="InterPro" id="IPR002052">
    <property type="entry name" value="DNA_methylase_N6_adenine_CS"/>
</dbReference>
<feature type="binding site" evidence="5">
    <location>
        <begin position="123"/>
        <end position="127"/>
    </location>
    <ligand>
        <name>S-adenosyl-L-methionine</name>
        <dbReference type="ChEBI" id="CHEBI:59789"/>
    </ligand>
</feature>
<dbReference type="EMBL" id="JBHLUK010000077">
    <property type="protein sequence ID" value="MFC0425130.1"/>
    <property type="molecule type" value="Genomic_DNA"/>
</dbReference>
<comment type="similarity">
    <text evidence="5">Belongs to the protein N5-glutamine methyltransferase family. PrmC subfamily.</text>
</comment>
<proteinExistence type="inferred from homology"/>
<dbReference type="NCBIfam" id="TIGR00536">
    <property type="entry name" value="hemK_fam"/>
    <property type="match status" value="1"/>
</dbReference>
<evidence type="ECO:0000256" key="5">
    <source>
        <dbReference type="HAMAP-Rule" id="MF_02126"/>
    </source>
</evidence>
<dbReference type="PANTHER" id="PTHR18895:SF74">
    <property type="entry name" value="MTRF1L RELEASE FACTOR GLUTAMINE METHYLTRANSFERASE"/>
    <property type="match status" value="1"/>
</dbReference>
<comment type="caution">
    <text evidence="8">The sequence shown here is derived from an EMBL/GenBank/DDBJ whole genome shotgun (WGS) entry which is preliminary data.</text>
</comment>
<dbReference type="HAMAP" id="MF_02126">
    <property type="entry name" value="RF_methyltr_PrmC"/>
    <property type="match status" value="1"/>
</dbReference>
<dbReference type="NCBIfam" id="TIGR03534">
    <property type="entry name" value="RF_mod_PrmC"/>
    <property type="match status" value="1"/>
</dbReference>
<dbReference type="RefSeq" id="WP_137644063.1">
    <property type="nucleotide sequence ID" value="NZ_BAABRM010000002.1"/>
</dbReference>
<dbReference type="InterPro" id="IPR040758">
    <property type="entry name" value="PrmC_N"/>
</dbReference>
<dbReference type="SUPFAM" id="SSF53335">
    <property type="entry name" value="S-adenosyl-L-methionine-dependent methyltransferases"/>
    <property type="match status" value="1"/>
</dbReference>
<dbReference type="CDD" id="cd02440">
    <property type="entry name" value="AdoMet_MTases"/>
    <property type="match status" value="1"/>
</dbReference>
<evidence type="ECO:0000256" key="1">
    <source>
        <dbReference type="ARBA" id="ARBA00022603"/>
    </source>
</evidence>
<accession>A0ABV6KA53</accession>
<sequence>MTNSAPTYFEAQQWASFCLKTARVPSDNARFLLLGLTHFDQTQLLVHYRDTMPTALSTTYQAMVKRVAAGEPAQYVLGRAPFYGLELTVNSNVLIPRVETEELVDWVLSDAPATSACNVLDVGTGSGAIALALKHERPDWQIEGSDVADGALTVARQNARTLGLAVDFYQSDLLASVPATRFDVIVSNPPYIDHAEEPVMDASVLNYEPHGALFAANHGLALYERLAATVAPHLAAGGKLYLEFGYHQAAALRAIFEKAIPRATVTVRQDMAGHDRMLRVVNHE</sequence>
<evidence type="ECO:0000256" key="3">
    <source>
        <dbReference type="ARBA" id="ARBA00022691"/>
    </source>
</evidence>
<dbReference type="GO" id="GO:0032259">
    <property type="term" value="P:methylation"/>
    <property type="evidence" value="ECO:0007669"/>
    <property type="project" value="UniProtKB-KW"/>
</dbReference>
<keyword evidence="1 5" id="KW-0489">Methyltransferase</keyword>
<comment type="catalytic activity">
    <reaction evidence="4 5">
        <text>L-glutaminyl-[peptide chain release factor] + S-adenosyl-L-methionine = N(5)-methyl-L-glutaminyl-[peptide chain release factor] + S-adenosyl-L-homocysteine + H(+)</text>
        <dbReference type="Rhea" id="RHEA:42896"/>
        <dbReference type="Rhea" id="RHEA-COMP:10271"/>
        <dbReference type="Rhea" id="RHEA-COMP:10272"/>
        <dbReference type="ChEBI" id="CHEBI:15378"/>
        <dbReference type="ChEBI" id="CHEBI:30011"/>
        <dbReference type="ChEBI" id="CHEBI:57856"/>
        <dbReference type="ChEBI" id="CHEBI:59789"/>
        <dbReference type="ChEBI" id="CHEBI:61891"/>
        <dbReference type="EC" id="2.1.1.297"/>
    </reaction>
</comment>
<dbReference type="PANTHER" id="PTHR18895">
    <property type="entry name" value="HEMK METHYLTRANSFERASE"/>
    <property type="match status" value="1"/>
</dbReference>
<dbReference type="GO" id="GO:0102559">
    <property type="term" value="F:peptide chain release factor N(5)-glutamine methyltransferase activity"/>
    <property type="evidence" value="ECO:0007669"/>
    <property type="project" value="UniProtKB-EC"/>
</dbReference>
<dbReference type="InterPro" id="IPR029063">
    <property type="entry name" value="SAM-dependent_MTases_sf"/>
</dbReference>
<evidence type="ECO:0000256" key="2">
    <source>
        <dbReference type="ARBA" id="ARBA00022679"/>
    </source>
</evidence>
<dbReference type="InterPro" id="IPR019874">
    <property type="entry name" value="RF_methyltr_PrmC"/>
</dbReference>
<feature type="binding site" evidence="5">
    <location>
        <begin position="188"/>
        <end position="191"/>
    </location>
    <ligand>
        <name>substrate</name>
    </ligand>
</feature>
<dbReference type="Pfam" id="PF05175">
    <property type="entry name" value="MTS"/>
    <property type="match status" value="1"/>
</dbReference>
<dbReference type="Gene3D" id="3.40.50.150">
    <property type="entry name" value="Vaccinia Virus protein VP39"/>
    <property type="match status" value="1"/>
</dbReference>
<dbReference type="Proteomes" id="UP001589855">
    <property type="component" value="Unassembled WGS sequence"/>
</dbReference>
<gene>
    <name evidence="5 8" type="primary">prmC</name>
    <name evidence="8" type="ORF">ACFFGS_13430</name>
</gene>
<dbReference type="PROSITE" id="PS00092">
    <property type="entry name" value="N6_MTASE"/>
    <property type="match status" value="1"/>
</dbReference>
<reference evidence="8 9" key="1">
    <citation type="submission" date="2024-09" db="EMBL/GenBank/DDBJ databases">
        <authorList>
            <person name="Sun Q."/>
            <person name="Mori K."/>
        </authorList>
    </citation>
    <scope>NUCLEOTIDE SEQUENCE [LARGE SCALE GENOMIC DNA]</scope>
    <source>
        <strain evidence="8 9">TBRC 4575</strain>
    </source>
</reference>
<feature type="binding site" evidence="5">
    <location>
        <position position="146"/>
    </location>
    <ligand>
        <name>S-adenosyl-L-methionine</name>
        <dbReference type="ChEBI" id="CHEBI:59789"/>
    </ligand>
</feature>
<evidence type="ECO:0000313" key="8">
    <source>
        <dbReference type="EMBL" id="MFC0425130.1"/>
    </source>
</evidence>
<dbReference type="EC" id="2.1.1.297" evidence="5"/>
<dbReference type="InterPro" id="IPR004556">
    <property type="entry name" value="HemK-like"/>
</dbReference>
<evidence type="ECO:0000256" key="4">
    <source>
        <dbReference type="ARBA" id="ARBA00048391"/>
    </source>
</evidence>
<name>A0ABV6KA53_9LACO</name>
<comment type="caution">
    <text evidence="5">Lacks conserved residue(s) required for the propagation of feature annotation.</text>
</comment>
<feature type="binding site" evidence="5">
    <location>
        <position position="188"/>
    </location>
    <ligand>
        <name>S-adenosyl-L-methionine</name>
        <dbReference type="ChEBI" id="CHEBI:59789"/>
    </ligand>
</feature>
<comment type="function">
    <text evidence="5">Methylates the class 1 translation termination release factors RF1/PrfA and RF2/PrfB on the glutamine residue of the universally conserved GGQ motif.</text>
</comment>
<dbReference type="Pfam" id="PF17827">
    <property type="entry name" value="PrmC_N"/>
    <property type="match status" value="1"/>
</dbReference>
<dbReference type="InterPro" id="IPR050320">
    <property type="entry name" value="N5-glutamine_MTase"/>
</dbReference>
<dbReference type="InterPro" id="IPR007848">
    <property type="entry name" value="Small_mtfrase_dom"/>
</dbReference>
<keyword evidence="2 5" id="KW-0808">Transferase</keyword>
<keyword evidence="9" id="KW-1185">Reference proteome</keyword>
<protein>
    <recommendedName>
        <fullName evidence="5">Release factor glutamine methyltransferase</fullName>
        <shortName evidence="5">RF MTase</shortName>
        <ecNumber evidence="5">2.1.1.297</ecNumber>
    </recommendedName>
    <alternativeName>
        <fullName evidence="5">N5-glutamine methyltransferase PrmC</fullName>
    </alternativeName>
    <alternativeName>
        <fullName evidence="5">Protein-(glutamine-N5) MTase PrmC</fullName>
    </alternativeName>
    <alternativeName>
        <fullName evidence="5">Protein-glutamine N-methyltransferase PrmC</fullName>
    </alternativeName>
</protein>